<keyword evidence="3" id="KW-1185">Reference proteome</keyword>
<accession>A0A4R2J5I4</accession>
<comment type="caution">
    <text evidence="2">The sequence shown here is derived from an EMBL/GenBank/DDBJ whole genome shotgun (WGS) entry which is preliminary data.</text>
</comment>
<proteinExistence type="predicted"/>
<keyword evidence="1" id="KW-0472">Membrane</keyword>
<dbReference type="Proteomes" id="UP000295680">
    <property type="component" value="Unassembled WGS sequence"/>
</dbReference>
<dbReference type="OrthoDB" id="4230291at2"/>
<name>A0A4R2J5I4_9PSEU</name>
<keyword evidence="1" id="KW-1133">Transmembrane helix</keyword>
<dbReference type="EMBL" id="SLWS01000011">
    <property type="protein sequence ID" value="TCO53177.1"/>
    <property type="molecule type" value="Genomic_DNA"/>
</dbReference>
<evidence type="ECO:0000256" key="1">
    <source>
        <dbReference type="SAM" id="Phobius"/>
    </source>
</evidence>
<feature type="transmembrane region" description="Helical" evidence="1">
    <location>
        <begin position="106"/>
        <end position="124"/>
    </location>
</feature>
<dbReference type="RefSeq" id="WP_132124179.1">
    <property type="nucleotide sequence ID" value="NZ_SLWS01000011.1"/>
</dbReference>
<sequence length="134" mass="14245">MTVTAPTATKALRNAKLLVGGYLGLSVATLLAAFFLRNNTSIVNEAVWIRGGAVVLSALLSFLFAAKAVQGSRRAFVRLRIISTVMVVVITVIIALPGPFPTWLKIEQGVCGLLLLGVVVLVSGRHVRSLFSTK</sequence>
<keyword evidence="1" id="KW-0812">Transmembrane</keyword>
<feature type="transmembrane region" description="Helical" evidence="1">
    <location>
        <begin position="17"/>
        <end position="36"/>
    </location>
</feature>
<evidence type="ECO:0000313" key="2">
    <source>
        <dbReference type="EMBL" id="TCO53177.1"/>
    </source>
</evidence>
<dbReference type="AlphaFoldDB" id="A0A4R2J5I4"/>
<reference evidence="2 3" key="1">
    <citation type="submission" date="2019-03" db="EMBL/GenBank/DDBJ databases">
        <title>Genomic Encyclopedia of Type Strains, Phase IV (KMG-IV): sequencing the most valuable type-strain genomes for metagenomic binning, comparative biology and taxonomic classification.</title>
        <authorList>
            <person name="Goeker M."/>
        </authorList>
    </citation>
    <scope>NUCLEOTIDE SEQUENCE [LARGE SCALE GENOMIC DNA]</scope>
    <source>
        <strain evidence="2 3">DSM 45934</strain>
    </source>
</reference>
<feature type="transmembrane region" description="Helical" evidence="1">
    <location>
        <begin position="81"/>
        <end position="100"/>
    </location>
</feature>
<feature type="transmembrane region" description="Helical" evidence="1">
    <location>
        <begin position="48"/>
        <end position="69"/>
    </location>
</feature>
<evidence type="ECO:0000313" key="3">
    <source>
        <dbReference type="Proteomes" id="UP000295680"/>
    </source>
</evidence>
<protein>
    <submittedName>
        <fullName evidence="2">Uncharacterized protein</fullName>
    </submittedName>
</protein>
<gene>
    <name evidence="2" type="ORF">EV192_111374</name>
</gene>
<organism evidence="2 3">
    <name type="scientific">Actinocrispum wychmicini</name>
    <dbReference type="NCBI Taxonomy" id="1213861"/>
    <lineage>
        <taxon>Bacteria</taxon>
        <taxon>Bacillati</taxon>
        <taxon>Actinomycetota</taxon>
        <taxon>Actinomycetes</taxon>
        <taxon>Pseudonocardiales</taxon>
        <taxon>Pseudonocardiaceae</taxon>
        <taxon>Actinocrispum</taxon>
    </lineage>
</organism>